<keyword evidence="3" id="KW-0804">Transcription</keyword>
<keyword evidence="7" id="KW-1185">Reference proteome</keyword>
<evidence type="ECO:0000313" key="6">
    <source>
        <dbReference type="EMBL" id="TCS66432.1"/>
    </source>
</evidence>
<dbReference type="SUPFAM" id="SSF46689">
    <property type="entry name" value="Homeodomain-like"/>
    <property type="match status" value="1"/>
</dbReference>
<proteinExistence type="predicted"/>
<name>A0A4R3JJT9_9RHOB</name>
<dbReference type="AlphaFoldDB" id="A0A4R3JJT9"/>
<dbReference type="SUPFAM" id="SSF48498">
    <property type="entry name" value="Tetracyclin repressor-like, C-terminal domain"/>
    <property type="match status" value="1"/>
</dbReference>
<dbReference type="PANTHER" id="PTHR30055">
    <property type="entry name" value="HTH-TYPE TRANSCRIPTIONAL REGULATOR RUTR"/>
    <property type="match status" value="1"/>
</dbReference>
<protein>
    <submittedName>
        <fullName evidence="6">TetR family transcriptional regulator</fullName>
    </submittedName>
</protein>
<sequence>MKLTEKKRKDILDAAIEEFREQGFPAARVNRIAELAGVSKRTLYKHFESKELLFQAITDILLEQIAAAPKLSYRPDAPLRDQLVAAVRDYVSHLNGEHYMGLNRLVMSELLRDQDLARAFLSKAAMQDGPIKALISGAMQAGALRQADPGFAAGQLLSMVKHFLVWPLFLMGAKAELDNDTVITDCVDMFLAFYGTER</sequence>
<organism evidence="6 7">
    <name type="scientific">Primorskyibacter sedentarius</name>
    <dbReference type="NCBI Taxonomy" id="745311"/>
    <lineage>
        <taxon>Bacteria</taxon>
        <taxon>Pseudomonadati</taxon>
        <taxon>Pseudomonadota</taxon>
        <taxon>Alphaproteobacteria</taxon>
        <taxon>Rhodobacterales</taxon>
        <taxon>Roseobacteraceae</taxon>
        <taxon>Primorskyibacter</taxon>
    </lineage>
</organism>
<evidence type="ECO:0000256" key="2">
    <source>
        <dbReference type="ARBA" id="ARBA00023125"/>
    </source>
</evidence>
<evidence type="ECO:0000313" key="7">
    <source>
        <dbReference type="Proteomes" id="UP000295696"/>
    </source>
</evidence>
<dbReference type="PANTHER" id="PTHR30055:SF224">
    <property type="entry name" value="TRANSCRIPTIONAL REGULATOR TETR FAMILY"/>
    <property type="match status" value="1"/>
</dbReference>
<dbReference type="RefSeq" id="WP_165907460.1">
    <property type="nucleotide sequence ID" value="NZ_SLZU01000002.1"/>
</dbReference>
<dbReference type="Gene3D" id="1.10.357.10">
    <property type="entry name" value="Tetracycline Repressor, domain 2"/>
    <property type="match status" value="1"/>
</dbReference>
<dbReference type="GO" id="GO:0003700">
    <property type="term" value="F:DNA-binding transcription factor activity"/>
    <property type="evidence" value="ECO:0007669"/>
    <property type="project" value="TreeGrafter"/>
</dbReference>
<dbReference type="InterPro" id="IPR001647">
    <property type="entry name" value="HTH_TetR"/>
</dbReference>
<feature type="domain" description="HTH tetR-type" evidence="5">
    <location>
        <begin position="5"/>
        <end position="65"/>
    </location>
</feature>
<dbReference type="PROSITE" id="PS50977">
    <property type="entry name" value="HTH_TETR_2"/>
    <property type="match status" value="1"/>
</dbReference>
<keyword evidence="1" id="KW-0805">Transcription regulation</keyword>
<accession>A0A4R3JJT9</accession>
<dbReference type="EMBL" id="SLZU01000002">
    <property type="protein sequence ID" value="TCS66432.1"/>
    <property type="molecule type" value="Genomic_DNA"/>
</dbReference>
<dbReference type="Gene3D" id="1.10.10.60">
    <property type="entry name" value="Homeodomain-like"/>
    <property type="match status" value="1"/>
</dbReference>
<feature type="DNA-binding region" description="H-T-H motif" evidence="4">
    <location>
        <begin position="28"/>
        <end position="47"/>
    </location>
</feature>
<dbReference type="GO" id="GO:0000976">
    <property type="term" value="F:transcription cis-regulatory region binding"/>
    <property type="evidence" value="ECO:0007669"/>
    <property type="project" value="TreeGrafter"/>
</dbReference>
<dbReference type="PRINTS" id="PR00455">
    <property type="entry name" value="HTHTETR"/>
</dbReference>
<dbReference type="Proteomes" id="UP000295696">
    <property type="component" value="Unassembled WGS sequence"/>
</dbReference>
<evidence type="ECO:0000256" key="4">
    <source>
        <dbReference type="PROSITE-ProRule" id="PRU00335"/>
    </source>
</evidence>
<dbReference type="InterPro" id="IPR039536">
    <property type="entry name" value="TetR_C_Proteobacteria"/>
</dbReference>
<evidence type="ECO:0000256" key="1">
    <source>
        <dbReference type="ARBA" id="ARBA00023015"/>
    </source>
</evidence>
<evidence type="ECO:0000256" key="3">
    <source>
        <dbReference type="ARBA" id="ARBA00023163"/>
    </source>
</evidence>
<reference evidence="6 7" key="1">
    <citation type="submission" date="2019-03" db="EMBL/GenBank/DDBJ databases">
        <title>Genomic Encyclopedia of Type Strains, Phase IV (KMG-IV): sequencing the most valuable type-strain genomes for metagenomic binning, comparative biology and taxonomic classification.</title>
        <authorList>
            <person name="Goeker M."/>
        </authorList>
    </citation>
    <scope>NUCLEOTIDE SEQUENCE [LARGE SCALE GENOMIC DNA]</scope>
    <source>
        <strain evidence="6 7">DSM 104836</strain>
    </source>
</reference>
<evidence type="ECO:0000259" key="5">
    <source>
        <dbReference type="PROSITE" id="PS50977"/>
    </source>
</evidence>
<dbReference type="Pfam" id="PF14246">
    <property type="entry name" value="TetR_C_7"/>
    <property type="match status" value="1"/>
</dbReference>
<comment type="caution">
    <text evidence="6">The sequence shown here is derived from an EMBL/GenBank/DDBJ whole genome shotgun (WGS) entry which is preliminary data.</text>
</comment>
<dbReference type="InterPro" id="IPR050109">
    <property type="entry name" value="HTH-type_TetR-like_transc_reg"/>
</dbReference>
<dbReference type="FunFam" id="1.10.10.60:FF:000141">
    <property type="entry name" value="TetR family transcriptional regulator"/>
    <property type="match status" value="1"/>
</dbReference>
<dbReference type="Pfam" id="PF00440">
    <property type="entry name" value="TetR_N"/>
    <property type="match status" value="1"/>
</dbReference>
<gene>
    <name evidence="6" type="ORF">EDD52_102249</name>
</gene>
<dbReference type="InterPro" id="IPR036271">
    <property type="entry name" value="Tet_transcr_reg_TetR-rel_C_sf"/>
</dbReference>
<dbReference type="InterPro" id="IPR009057">
    <property type="entry name" value="Homeodomain-like_sf"/>
</dbReference>
<keyword evidence="2 4" id="KW-0238">DNA-binding</keyword>